<reference evidence="2" key="1">
    <citation type="journal article" date="2020" name="Nat. Commun.">
        <title>Genome sequence of the cluster root forming white lupin.</title>
        <authorList>
            <person name="Hufnagel B."/>
            <person name="Marques A."/>
            <person name="Soriano A."/>
            <person name="Marques L."/>
            <person name="Divol F."/>
            <person name="Doumas P."/>
            <person name="Sallet E."/>
            <person name="Mancinotti D."/>
            <person name="Carrere S."/>
            <person name="Marande W."/>
            <person name="Arribat S."/>
            <person name="Keller J."/>
            <person name="Huneau C."/>
            <person name="Blein T."/>
            <person name="Aime D."/>
            <person name="Laguerre M."/>
            <person name="Taylor J."/>
            <person name="Schubert V."/>
            <person name="Nelson M."/>
            <person name="Geu-Flores F."/>
            <person name="Crespi M."/>
            <person name="Gallardo-Guerrero K."/>
            <person name="Delaux P.-M."/>
            <person name="Salse J."/>
            <person name="Berges H."/>
            <person name="Guyot R."/>
            <person name="Gouzy J."/>
            <person name="Peret B."/>
        </authorList>
    </citation>
    <scope>NUCLEOTIDE SEQUENCE [LARGE SCALE GENOMIC DNA]</scope>
    <source>
        <strain evidence="2">cv. Amiga</strain>
    </source>
</reference>
<comment type="caution">
    <text evidence="1">The sequence shown here is derived from an EMBL/GenBank/DDBJ whole genome shotgun (WGS) entry which is preliminary data.</text>
</comment>
<proteinExistence type="predicted"/>
<evidence type="ECO:0000313" key="2">
    <source>
        <dbReference type="Proteomes" id="UP000447434"/>
    </source>
</evidence>
<accession>A0A6A4PM93</accession>
<gene>
    <name evidence="1" type="ORF">Lalb_Chr12g0201781</name>
</gene>
<dbReference type="Proteomes" id="UP000447434">
    <property type="component" value="Chromosome 12"/>
</dbReference>
<sequence>MYPGKGRLIKGVKFGIFGKVEIMSSLAKKGVYGGLTEDIKFKSWLWIKSTHK</sequence>
<name>A0A6A4PM93_LUPAL</name>
<organism evidence="1 2">
    <name type="scientific">Lupinus albus</name>
    <name type="common">White lupine</name>
    <name type="synonym">Lupinus termis</name>
    <dbReference type="NCBI Taxonomy" id="3870"/>
    <lineage>
        <taxon>Eukaryota</taxon>
        <taxon>Viridiplantae</taxon>
        <taxon>Streptophyta</taxon>
        <taxon>Embryophyta</taxon>
        <taxon>Tracheophyta</taxon>
        <taxon>Spermatophyta</taxon>
        <taxon>Magnoliopsida</taxon>
        <taxon>eudicotyledons</taxon>
        <taxon>Gunneridae</taxon>
        <taxon>Pentapetalae</taxon>
        <taxon>rosids</taxon>
        <taxon>fabids</taxon>
        <taxon>Fabales</taxon>
        <taxon>Fabaceae</taxon>
        <taxon>Papilionoideae</taxon>
        <taxon>50 kb inversion clade</taxon>
        <taxon>genistoids sensu lato</taxon>
        <taxon>core genistoids</taxon>
        <taxon>Genisteae</taxon>
        <taxon>Lupinus</taxon>
    </lineage>
</organism>
<protein>
    <submittedName>
        <fullName evidence="1">Uncharacterized protein</fullName>
    </submittedName>
</protein>
<keyword evidence="2" id="KW-1185">Reference proteome</keyword>
<dbReference type="EMBL" id="WOCE01000012">
    <property type="protein sequence ID" value="KAE9602643.1"/>
    <property type="molecule type" value="Genomic_DNA"/>
</dbReference>
<evidence type="ECO:0000313" key="1">
    <source>
        <dbReference type="EMBL" id="KAE9602643.1"/>
    </source>
</evidence>
<dbReference type="AlphaFoldDB" id="A0A6A4PM93"/>